<keyword evidence="10" id="KW-1015">Disulfide bond</keyword>
<evidence type="ECO:0000256" key="3">
    <source>
        <dbReference type="ARBA" id="ARBA00022679"/>
    </source>
</evidence>
<dbReference type="Proteomes" id="UP000694251">
    <property type="component" value="Chromosome 7"/>
</dbReference>
<dbReference type="PANTHER" id="PTHR27002">
    <property type="entry name" value="RECEPTOR-LIKE SERINE/THREONINE-PROTEIN KINASE SD1-8"/>
    <property type="match status" value="1"/>
</dbReference>
<comment type="catalytic activity">
    <reaction evidence="13">
        <text>L-threonyl-[protein] + ATP = O-phospho-L-threonyl-[protein] + ADP + H(+)</text>
        <dbReference type="Rhea" id="RHEA:46608"/>
        <dbReference type="Rhea" id="RHEA-COMP:11060"/>
        <dbReference type="Rhea" id="RHEA-COMP:11605"/>
        <dbReference type="ChEBI" id="CHEBI:15378"/>
        <dbReference type="ChEBI" id="CHEBI:30013"/>
        <dbReference type="ChEBI" id="CHEBI:30616"/>
        <dbReference type="ChEBI" id="CHEBI:61977"/>
        <dbReference type="ChEBI" id="CHEBI:456216"/>
        <dbReference type="EC" id="2.7.11.1"/>
    </reaction>
</comment>
<evidence type="ECO:0000256" key="4">
    <source>
        <dbReference type="ARBA" id="ARBA00022729"/>
    </source>
</evidence>
<keyword evidence="7" id="KW-0547">Nucleotide-binding</keyword>
<name>A0A8T2BR85_ARASU</name>
<dbReference type="OrthoDB" id="4062651at2759"/>
<dbReference type="CDD" id="cd23509">
    <property type="entry name" value="Gnk2-like"/>
    <property type="match status" value="2"/>
</dbReference>
<dbReference type="InterPro" id="IPR000719">
    <property type="entry name" value="Prot_kinase_dom"/>
</dbReference>
<comment type="catalytic activity">
    <reaction evidence="14">
        <text>L-seryl-[protein] + ATP = O-phospho-L-seryl-[protein] + ADP + H(+)</text>
        <dbReference type="Rhea" id="RHEA:17989"/>
        <dbReference type="Rhea" id="RHEA-COMP:9863"/>
        <dbReference type="Rhea" id="RHEA-COMP:11604"/>
        <dbReference type="ChEBI" id="CHEBI:15378"/>
        <dbReference type="ChEBI" id="CHEBI:29999"/>
        <dbReference type="ChEBI" id="CHEBI:30616"/>
        <dbReference type="ChEBI" id="CHEBI:83421"/>
        <dbReference type="ChEBI" id="CHEBI:456216"/>
        <dbReference type="EC" id="2.7.11.1"/>
    </reaction>
</comment>
<protein>
    <recommendedName>
        <fullName evidence="1">non-specific serine/threonine protein kinase</fullName>
        <ecNumber evidence="1">2.7.11.1</ecNumber>
    </recommendedName>
</protein>
<keyword evidence="11" id="KW-0675">Receptor</keyword>
<evidence type="ECO:0000313" key="20">
    <source>
        <dbReference type="Proteomes" id="UP000694251"/>
    </source>
</evidence>
<dbReference type="AlphaFoldDB" id="A0A8T2BR85"/>
<feature type="domain" description="Gnk2-homologous" evidence="18">
    <location>
        <begin position="58"/>
        <end position="163"/>
    </location>
</feature>
<evidence type="ECO:0000256" key="11">
    <source>
        <dbReference type="ARBA" id="ARBA00023170"/>
    </source>
</evidence>
<evidence type="ECO:0000259" key="17">
    <source>
        <dbReference type="PROSITE" id="PS50011"/>
    </source>
</evidence>
<keyword evidence="12" id="KW-0325">Glycoprotein</keyword>
<keyword evidence="2" id="KW-0723">Serine/threonine-protein kinase</keyword>
<keyword evidence="5" id="KW-0430">Lectin</keyword>
<reference evidence="19 20" key="1">
    <citation type="submission" date="2020-12" db="EMBL/GenBank/DDBJ databases">
        <title>Concerted genomic and epigenomic changes stabilize Arabidopsis allopolyploids.</title>
        <authorList>
            <person name="Chen Z."/>
        </authorList>
    </citation>
    <scope>NUCLEOTIDE SEQUENCE [LARGE SCALE GENOMIC DNA]</scope>
    <source>
        <strain evidence="19">As9502</strain>
        <tissue evidence="19">Leaf</tissue>
    </source>
</reference>
<dbReference type="FunFam" id="3.30.200.20:FF:000195">
    <property type="entry name" value="G-type lectin S-receptor-like serine/threonine-protein kinase"/>
    <property type="match status" value="1"/>
</dbReference>
<dbReference type="GO" id="GO:0005524">
    <property type="term" value="F:ATP binding"/>
    <property type="evidence" value="ECO:0007669"/>
    <property type="project" value="UniProtKB-KW"/>
</dbReference>
<dbReference type="GO" id="GO:0005886">
    <property type="term" value="C:plasma membrane"/>
    <property type="evidence" value="ECO:0007669"/>
    <property type="project" value="TreeGrafter"/>
</dbReference>
<dbReference type="Pfam" id="PF01657">
    <property type="entry name" value="Stress-antifung"/>
    <property type="match status" value="2"/>
</dbReference>
<dbReference type="EC" id="2.7.11.1" evidence="1"/>
<feature type="domain" description="Protein kinase" evidence="17">
    <location>
        <begin position="368"/>
        <end position="628"/>
    </location>
</feature>
<evidence type="ECO:0000313" key="19">
    <source>
        <dbReference type="EMBL" id="KAG7588979.1"/>
    </source>
</evidence>
<dbReference type="PROSITE" id="PS50011">
    <property type="entry name" value="PROTEIN_KINASE_DOM"/>
    <property type="match status" value="1"/>
</dbReference>
<dbReference type="PROSITE" id="PS51473">
    <property type="entry name" value="GNK2"/>
    <property type="match status" value="2"/>
</dbReference>
<keyword evidence="16" id="KW-1133">Transmembrane helix</keyword>
<keyword evidence="16" id="KW-0472">Membrane</keyword>
<keyword evidence="6" id="KW-0677">Repeat</keyword>
<organism evidence="19 20">
    <name type="scientific">Arabidopsis suecica</name>
    <name type="common">Swedish thale-cress</name>
    <name type="synonym">Cardaminopsis suecica</name>
    <dbReference type="NCBI Taxonomy" id="45249"/>
    <lineage>
        <taxon>Eukaryota</taxon>
        <taxon>Viridiplantae</taxon>
        <taxon>Streptophyta</taxon>
        <taxon>Embryophyta</taxon>
        <taxon>Tracheophyta</taxon>
        <taxon>Spermatophyta</taxon>
        <taxon>Magnoliopsida</taxon>
        <taxon>eudicotyledons</taxon>
        <taxon>Gunneridae</taxon>
        <taxon>Pentapetalae</taxon>
        <taxon>rosids</taxon>
        <taxon>malvids</taxon>
        <taxon>Brassicales</taxon>
        <taxon>Brassicaceae</taxon>
        <taxon>Camelineae</taxon>
        <taxon>Arabidopsis</taxon>
    </lineage>
</organism>
<dbReference type="Pfam" id="PF07714">
    <property type="entry name" value="PK_Tyr_Ser-Thr"/>
    <property type="match status" value="2"/>
</dbReference>
<evidence type="ECO:0000256" key="1">
    <source>
        <dbReference type="ARBA" id="ARBA00012513"/>
    </source>
</evidence>
<evidence type="ECO:0000256" key="13">
    <source>
        <dbReference type="ARBA" id="ARBA00047899"/>
    </source>
</evidence>
<dbReference type="InterPro" id="IPR001245">
    <property type="entry name" value="Ser-Thr/Tyr_kinase_cat_dom"/>
</dbReference>
<evidence type="ECO:0000256" key="9">
    <source>
        <dbReference type="ARBA" id="ARBA00022840"/>
    </source>
</evidence>
<dbReference type="PANTHER" id="PTHR27002:SF804">
    <property type="entry name" value="OS02G0710500 PROTEIN"/>
    <property type="match status" value="1"/>
</dbReference>
<evidence type="ECO:0000256" key="14">
    <source>
        <dbReference type="ARBA" id="ARBA00048679"/>
    </source>
</evidence>
<keyword evidence="20" id="KW-1185">Reference proteome</keyword>
<dbReference type="InterPro" id="IPR002902">
    <property type="entry name" value="GNK2"/>
</dbReference>
<dbReference type="FunFam" id="3.30.430.20:FF:000003">
    <property type="entry name" value="Cysteine-rich RLK (RECEPTOR-like protein kinase) 10"/>
    <property type="match status" value="1"/>
</dbReference>
<dbReference type="GO" id="GO:0004674">
    <property type="term" value="F:protein serine/threonine kinase activity"/>
    <property type="evidence" value="ECO:0007669"/>
    <property type="project" value="UniProtKB-KW"/>
</dbReference>
<evidence type="ECO:0000256" key="7">
    <source>
        <dbReference type="ARBA" id="ARBA00022741"/>
    </source>
</evidence>
<evidence type="ECO:0000259" key="18">
    <source>
        <dbReference type="PROSITE" id="PS51473"/>
    </source>
</evidence>
<evidence type="ECO:0000256" key="15">
    <source>
        <dbReference type="SAM" id="MobiDB-lite"/>
    </source>
</evidence>
<proteinExistence type="predicted"/>
<evidence type="ECO:0000256" key="8">
    <source>
        <dbReference type="ARBA" id="ARBA00022777"/>
    </source>
</evidence>
<feature type="region of interest" description="Disordered" evidence="15">
    <location>
        <begin position="1"/>
        <end position="28"/>
    </location>
</feature>
<evidence type="ECO:0000256" key="5">
    <source>
        <dbReference type="ARBA" id="ARBA00022734"/>
    </source>
</evidence>
<feature type="compositionally biased region" description="Basic and acidic residues" evidence="15">
    <location>
        <begin position="15"/>
        <end position="28"/>
    </location>
</feature>
<dbReference type="FunFam" id="1.10.510.10:FF:001023">
    <property type="entry name" value="Os07g0541700 protein"/>
    <property type="match status" value="1"/>
</dbReference>
<sequence length="656" mass="73464">MHPGNVWGGSLDAVDNDRVAAEEEERRRNMTEWDRGDIDHSQELFFLGFLAGNAKNPILVNENCSNARNFTKDSKYEFNLNDMLTKLSVSSNSSTASGFYTATSGVDPNIVEGMLLCIGDVSVEDCRDCVITASKAIIKTCSVQKTAITWYDNCMLRYSDVKIIGKMETVPAYMSAGTISDHDLYVKSINLMKKLIDKVNQSAQLYADEEVDGGIKLGKIHGMVQCIKGINATDCVTCLNTLVGKVYKENKDKVWWQMYGPSCMMRYKASGVTPAPTPTPVPHKPKKFDVKTILGVVAAAVAVAFLVIFCCASSSGRRILRNVFAFPKNKKGKNKVLDLDGVMINGESDESQHMRMSLDTIVDATNGFSDDNKLGEGGFGPVYKGKLPNGEDVAIKRLSKKSSQGLTEFKNEVSLIIKLQHRNLVRLLGYCFEEDEKILIYEYMSNKSLDVFLYDPLKSKELDWEKRMNIIYGMTRGLQYLHKDSRLKIIHRDLKPEENTDKIVGTIGYMSPEYALGGKISEKSDIYSFGVLLLEIISSKKANRLVSHNNQYLSLIDYAWESWCETKGLNMISNEEAMLDSSFSPAEVVKCVNIALLCLQYQPKERPTISQIADMLRSNNDGLSHPKQPSFVLQNMLNLDQHSEYEISQTTMEART</sequence>
<dbReference type="EMBL" id="JAEFBJ010000007">
    <property type="protein sequence ID" value="KAG7588979.1"/>
    <property type="molecule type" value="Genomic_DNA"/>
</dbReference>
<keyword evidence="16" id="KW-0812">Transmembrane</keyword>
<keyword evidence="4" id="KW-0732">Signal</keyword>
<comment type="caution">
    <text evidence="19">The sequence shown here is derived from an EMBL/GenBank/DDBJ whole genome shotgun (WGS) entry which is preliminary data.</text>
</comment>
<accession>A0A8T2BR85</accession>
<keyword evidence="8 19" id="KW-0418">Kinase</keyword>
<evidence type="ECO:0000256" key="16">
    <source>
        <dbReference type="SAM" id="Phobius"/>
    </source>
</evidence>
<feature type="domain" description="Gnk2-homologous" evidence="18">
    <location>
        <begin position="166"/>
        <end position="272"/>
    </location>
</feature>
<dbReference type="GO" id="GO:0030246">
    <property type="term" value="F:carbohydrate binding"/>
    <property type="evidence" value="ECO:0007669"/>
    <property type="project" value="UniProtKB-KW"/>
</dbReference>
<evidence type="ECO:0000256" key="12">
    <source>
        <dbReference type="ARBA" id="ARBA00023180"/>
    </source>
</evidence>
<evidence type="ECO:0000256" key="10">
    <source>
        <dbReference type="ARBA" id="ARBA00023157"/>
    </source>
</evidence>
<keyword evidence="9" id="KW-0067">ATP-binding</keyword>
<evidence type="ECO:0000256" key="2">
    <source>
        <dbReference type="ARBA" id="ARBA00022527"/>
    </source>
</evidence>
<evidence type="ECO:0000256" key="6">
    <source>
        <dbReference type="ARBA" id="ARBA00022737"/>
    </source>
</evidence>
<gene>
    <name evidence="19" type="ORF">ISN44_As07g012960</name>
</gene>
<feature type="transmembrane region" description="Helical" evidence="16">
    <location>
        <begin position="293"/>
        <end position="312"/>
    </location>
</feature>
<keyword evidence="3" id="KW-0808">Transferase</keyword>